<reference evidence="2" key="2">
    <citation type="submission" date="2025-09" db="UniProtKB">
        <authorList>
            <consortium name="Ensembl"/>
        </authorList>
    </citation>
    <scope>IDENTIFICATION</scope>
</reference>
<accession>A0A3Q3K2F1</accession>
<name>A0A3Q3K2F1_MONAL</name>
<keyword evidence="3" id="KW-1185">Reference proteome</keyword>
<evidence type="ECO:0000256" key="1">
    <source>
        <dbReference type="SAM" id="SignalP"/>
    </source>
</evidence>
<proteinExistence type="predicted"/>
<reference evidence="2" key="1">
    <citation type="submission" date="2025-08" db="UniProtKB">
        <authorList>
            <consortium name="Ensembl"/>
        </authorList>
    </citation>
    <scope>IDENTIFICATION</scope>
</reference>
<evidence type="ECO:0000313" key="3">
    <source>
        <dbReference type="Proteomes" id="UP000261600"/>
    </source>
</evidence>
<dbReference type="AlphaFoldDB" id="A0A3Q3K2F1"/>
<protein>
    <submittedName>
        <fullName evidence="2">Uncharacterized protein</fullName>
    </submittedName>
</protein>
<evidence type="ECO:0000313" key="2">
    <source>
        <dbReference type="Ensembl" id="ENSMALP00000027639.1"/>
    </source>
</evidence>
<dbReference type="Ensembl" id="ENSMALT00000028145.1">
    <property type="protein sequence ID" value="ENSMALP00000027639.1"/>
    <property type="gene ID" value="ENSMALG00000019180.1"/>
</dbReference>
<feature type="signal peptide" evidence="1">
    <location>
        <begin position="1"/>
        <end position="17"/>
    </location>
</feature>
<feature type="chain" id="PRO_5018779292" evidence="1">
    <location>
        <begin position="18"/>
        <end position="205"/>
    </location>
</feature>
<dbReference type="STRING" id="43700.ENSMALP00000027639"/>
<dbReference type="Proteomes" id="UP000261600">
    <property type="component" value="Unplaced"/>
</dbReference>
<keyword evidence="1" id="KW-0732">Signal</keyword>
<organism evidence="2 3">
    <name type="scientific">Monopterus albus</name>
    <name type="common">Swamp eel</name>
    <dbReference type="NCBI Taxonomy" id="43700"/>
    <lineage>
        <taxon>Eukaryota</taxon>
        <taxon>Metazoa</taxon>
        <taxon>Chordata</taxon>
        <taxon>Craniata</taxon>
        <taxon>Vertebrata</taxon>
        <taxon>Euteleostomi</taxon>
        <taxon>Actinopterygii</taxon>
        <taxon>Neopterygii</taxon>
        <taxon>Teleostei</taxon>
        <taxon>Neoteleostei</taxon>
        <taxon>Acanthomorphata</taxon>
        <taxon>Anabantaria</taxon>
        <taxon>Synbranchiformes</taxon>
        <taxon>Synbranchidae</taxon>
        <taxon>Monopterus</taxon>
    </lineage>
</organism>
<sequence length="205" mass="22971">LWHKKLLCITLISCHHCSHVQDGYGYAVLITDCDSGFVVFAGCLPLEGAEAQSLASWSSSNLKILKLDITGHEDVQQTKEMVQRNLDQLLFKNTAKYCQHTCIYILGNDSKDLRTLQRIVNTASIIIGATLPSLTDIFNTRLTRRAISIADDTSHPSHSHFRLLPSGRRYWSLQTHSTRLTNSFIHQAVRMLNTVHYLPSSAPGP</sequence>